<organism evidence="1 2">
    <name type="scientific">Steinernema hermaphroditum</name>
    <dbReference type="NCBI Taxonomy" id="289476"/>
    <lineage>
        <taxon>Eukaryota</taxon>
        <taxon>Metazoa</taxon>
        <taxon>Ecdysozoa</taxon>
        <taxon>Nematoda</taxon>
        <taxon>Chromadorea</taxon>
        <taxon>Rhabditida</taxon>
        <taxon>Tylenchina</taxon>
        <taxon>Panagrolaimomorpha</taxon>
        <taxon>Strongyloidoidea</taxon>
        <taxon>Steinernematidae</taxon>
        <taxon>Steinernema</taxon>
    </lineage>
</organism>
<evidence type="ECO:0000313" key="2">
    <source>
        <dbReference type="Proteomes" id="UP001175271"/>
    </source>
</evidence>
<gene>
    <name evidence="1" type="ORF">QR680_003180</name>
</gene>
<dbReference type="AlphaFoldDB" id="A0AA39LJP9"/>
<keyword evidence="2" id="KW-1185">Reference proteome</keyword>
<sequence length="97" mass="11430">MSKDQLFRISKEEHKHPLKFPHLSEYLNVRPGERVLKIPMVLPFYVCAKKADSNEVHRICANEFINWNACLKNLNDAQRELMRKTYLGNISKEETKS</sequence>
<reference evidence="1" key="1">
    <citation type="submission" date="2023-06" db="EMBL/GenBank/DDBJ databases">
        <title>Genomic analysis of the entomopathogenic nematode Steinernema hermaphroditum.</title>
        <authorList>
            <person name="Schwarz E.M."/>
            <person name="Heppert J.K."/>
            <person name="Baniya A."/>
            <person name="Schwartz H.T."/>
            <person name="Tan C.-H."/>
            <person name="Antoshechkin I."/>
            <person name="Sternberg P.W."/>
            <person name="Goodrich-Blair H."/>
            <person name="Dillman A.R."/>
        </authorList>
    </citation>
    <scope>NUCLEOTIDE SEQUENCE</scope>
    <source>
        <strain evidence="1">PS9179</strain>
        <tissue evidence="1">Whole animal</tissue>
    </source>
</reference>
<accession>A0AA39LJP9</accession>
<protein>
    <submittedName>
        <fullName evidence="1">Uncharacterized protein</fullName>
    </submittedName>
</protein>
<dbReference type="EMBL" id="JAUCMV010000005">
    <property type="protein sequence ID" value="KAK0399723.1"/>
    <property type="molecule type" value="Genomic_DNA"/>
</dbReference>
<dbReference type="Proteomes" id="UP001175271">
    <property type="component" value="Unassembled WGS sequence"/>
</dbReference>
<evidence type="ECO:0000313" key="1">
    <source>
        <dbReference type="EMBL" id="KAK0399723.1"/>
    </source>
</evidence>
<proteinExistence type="predicted"/>
<name>A0AA39LJP9_9BILA</name>
<comment type="caution">
    <text evidence="1">The sequence shown here is derived from an EMBL/GenBank/DDBJ whole genome shotgun (WGS) entry which is preliminary data.</text>
</comment>